<gene>
    <name evidence="2" type="ORF">CDCA_CDCA12G3408</name>
</gene>
<accession>A0AAV9IZ61</accession>
<feature type="compositionally biased region" description="Low complexity" evidence="1">
    <location>
        <begin position="51"/>
        <end position="70"/>
    </location>
</feature>
<reference evidence="2 3" key="1">
    <citation type="submission" date="2022-07" db="EMBL/GenBank/DDBJ databases">
        <title>Genome-wide signatures of adaptation to extreme environments.</title>
        <authorList>
            <person name="Cho C.H."/>
            <person name="Yoon H.S."/>
        </authorList>
    </citation>
    <scope>NUCLEOTIDE SEQUENCE [LARGE SCALE GENOMIC DNA]</scope>
    <source>
        <strain evidence="2 3">DBV 063 E5</strain>
    </source>
</reference>
<feature type="compositionally biased region" description="Polar residues" evidence="1">
    <location>
        <begin position="71"/>
        <end position="87"/>
    </location>
</feature>
<evidence type="ECO:0000313" key="3">
    <source>
        <dbReference type="Proteomes" id="UP001301350"/>
    </source>
</evidence>
<dbReference type="EMBL" id="JANCYW010000012">
    <property type="protein sequence ID" value="KAK4537383.1"/>
    <property type="molecule type" value="Genomic_DNA"/>
</dbReference>
<name>A0AAV9IZ61_CYACA</name>
<comment type="caution">
    <text evidence="2">The sequence shown here is derived from an EMBL/GenBank/DDBJ whole genome shotgun (WGS) entry which is preliminary data.</text>
</comment>
<feature type="region of interest" description="Disordered" evidence="1">
    <location>
        <begin position="1"/>
        <end position="112"/>
    </location>
</feature>
<evidence type="ECO:0000313" key="2">
    <source>
        <dbReference type="EMBL" id="KAK4537383.1"/>
    </source>
</evidence>
<feature type="region of interest" description="Disordered" evidence="1">
    <location>
        <begin position="289"/>
        <end position="313"/>
    </location>
</feature>
<dbReference type="AlphaFoldDB" id="A0AAV9IZ61"/>
<keyword evidence="3" id="KW-1185">Reference proteome</keyword>
<protein>
    <submittedName>
        <fullName evidence="2">Uncharacterized protein</fullName>
    </submittedName>
</protein>
<proteinExistence type="predicted"/>
<dbReference type="Proteomes" id="UP001301350">
    <property type="component" value="Unassembled WGS sequence"/>
</dbReference>
<evidence type="ECO:0000256" key="1">
    <source>
        <dbReference type="SAM" id="MobiDB-lite"/>
    </source>
</evidence>
<sequence length="325" mass="35084">MRPPITSLVIQTWKEQGRPKPWKTFSSTPPPSDTESDESFPLDGGSHGLRGSAWAASRSSSTSDGSHWSGLQASSAVSWGESATSAPKPQRGVHRGDASAPRASSRSFVPRSVSMDESLNVEARQRRGVADLPPKNRVPHLPAYPRPRHHLEAGDVGEAGDSQIPAPLHRRLSRSVSHHDHLAARPPPGPLTRSVSIDADLRALSPALHGPHQVAQTPLMADDCGAAGGCPLRLETLRLRRSQSLDDGISAVLLKSPHHRRRVCLEQVRLAEARAQGERSISDTVAEMAVPLEEPPEDAEEPSGRPPLPTIASQQMFEDTLLQLQ</sequence>
<organism evidence="2 3">
    <name type="scientific">Cyanidium caldarium</name>
    <name type="common">Red alga</name>
    <dbReference type="NCBI Taxonomy" id="2771"/>
    <lineage>
        <taxon>Eukaryota</taxon>
        <taxon>Rhodophyta</taxon>
        <taxon>Bangiophyceae</taxon>
        <taxon>Cyanidiales</taxon>
        <taxon>Cyanidiaceae</taxon>
        <taxon>Cyanidium</taxon>
    </lineage>
</organism>